<dbReference type="GO" id="GO:0019239">
    <property type="term" value="F:deaminase activity"/>
    <property type="evidence" value="ECO:0007669"/>
    <property type="project" value="TreeGrafter"/>
</dbReference>
<dbReference type="Proteomes" id="UP000197277">
    <property type="component" value="Unassembled WGS sequence"/>
</dbReference>
<dbReference type="PANTHER" id="PTHR11803:SF58">
    <property type="entry name" value="PROTEIN HMF1-RELATED"/>
    <property type="match status" value="1"/>
</dbReference>
<proteinExistence type="inferred from homology"/>
<dbReference type="AlphaFoldDB" id="A0A246FQU9"/>
<sequence length="128" mass="13777">MQIIHHPAAPAAVGPYAQAIEANGFVFCSGQTPIVPASGQVEALTIEDQTRQVLDNLRTVLSARSLSLADIVKTTVFLKNFADFSRMNAVYAAQFGEHRPARSTVEVSRLPLDALVEIECVAVMPAAR</sequence>
<comment type="caution">
    <text evidence="2">The sequence shown here is derived from an EMBL/GenBank/DDBJ whole genome shotgun (WGS) entry which is preliminary data.</text>
</comment>
<dbReference type="RefSeq" id="WP_088462725.1">
    <property type="nucleotide sequence ID" value="NZ_NIRR01000001.1"/>
</dbReference>
<evidence type="ECO:0000313" key="3">
    <source>
        <dbReference type="Proteomes" id="UP000197277"/>
    </source>
</evidence>
<dbReference type="PROSITE" id="PS01094">
    <property type="entry name" value="UPF0076"/>
    <property type="match status" value="1"/>
</dbReference>
<protein>
    <submittedName>
        <fullName evidence="2">Deaminase</fullName>
    </submittedName>
</protein>
<reference evidence="2 3" key="1">
    <citation type="submission" date="2017-06" db="EMBL/GenBank/DDBJ databases">
        <title>Hymenobacter amundsenii sp. nov. isolated from regoliths in Antarctica.</title>
        <authorList>
            <person name="Sedlacek I."/>
            <person name="Kralova S."/>
            <person name="Pantucek R."/>
            <person name="Svec P."/>
            <person name="Holochova P."/>
            <person name="Stankova E."/>
            <person name="Vrbovska V."/>
            <person name="Busse H.-J."/>
        </authorList>
    </citation>
    <scope>NUCLEOTIDE SEQUENCE [LARGE SCALE GENOMIC DNA]</scope>
    <source>
        <strain evidence="2 3">CCM 8682</strain>
    </source>
</reference>
<dbReference type="Pfam" id="PF01042">
    <property type="entry name" value="Ribonuc_L-PSP"/>
    <property type="match status" value="1"/>
</dbReference>
<evidence type="ECO:0000256" key="1">
    <source>
        <dbReference type="ARBA" id="ARBA00010552"/>
    </source>
</evidence>
<dbReference type="CDD" id="cd00448">
    <property type="entry name" value="YjgF_YER057c_UK114_family"/>
    <property type="match status" value="1"/>
</dbReference>
<dbReference type="InterPro" id="IPR006175">
    <property type="entry name" value="YjgF/YER057c/UK114"/>
</dbReference>
<dbReference type="OrthoDB" id="9803101at2"/>
<organism evidence="2 3">
    <name type="scientific">Hymenobacter amundsenii</name>
    <dbReference type="NCBI Taxonomy" id="2006685"/>
    <lineage>
        <taxon>Bacteria</taxon>
        <taxon>Pseudomonadati</taxon>
        <taxon>Bacteroidota</taxon>
        <taxon>Cytophagia</taxon>
        <taxon>Cytophagales</taxon>
        <taxon>Hymenobacteraceae</taxon>
        <taxon>Hymenobacter</taxon>
    </lineage>
</organism>
<comment type="similarity">
    <text evidence="1">Belongs to the RutC family.</text>
</comment>
<dbReference type="GO" id="GO:0005829">
    <property type="term" value="C:cytosol"/>
    <property type="evidence" value="ECO:0007669"/>
    <property type="project" value="TreeGrafter"/>
</dbReference>
<dbReference type="InterPro" id="IPR019897">
    <property type="entry name" value="RidA_CS"/>
</dbReference>
<name>A0A246FQU9_9BACT</name>
<dbReference type="InterPro" id="IPR006056">
    <property type="entry name" value="RidA"/>
</dbReference>
<dbReference type="NCBIfam" id="TIGR00004">
    <property type="entry name" value="Rid family detoxifying hydrolase"/>
    <property type="match status" value="1"/>
</dbReference>
<dbReference type="FunFam" id="3.30.1330.40:FF:000001">
    <property type="entry name" value="L-PSP family endoribonuclease"/>
    <property type="match status" value="1"/>
</dbReference>
<dbReference type="Gene3D" id="3.30.1330.40">
    <property type="entry name" value="RutC-like"/>
    <property type="match status" value="1"/>
</dbReference>
<evidence type="ECO:0000313" key="2">
    <source>
        <dbReference type="EMBL" id="OWP65115.1"/>
    </source>
</evidence>
<gene>
    <name evidence="2" type="ORF">CDA63_01810</name>
</gene>
<dbReference type="SUPFAM" id="SSF55298">
    <property type="entry name" value="YjgF-like"/>
    <property type="match status" value="1"/>
</dbReference>
<accession>A0A246FQU9</accession>
<keyword evidence="3" id="KW-1185">Reference proteome</keyword>
<dbReference type="EMBL" id="NIRR01000001">
    <property type="protein sequence ID" value="OWP65115.1"/>
    <property type="molecule type" value="Genomic_DNA"/>
</dbReference>
<dbReference type="InterPro" id="IPR035959">
    <property type="entry name" value="RutC-like_sf"/>
</dbReference>
<dbReference type="PANTHER" id="PTHR11803">
    <property type="entry name" value="2-IMINOBUTANOATE/2-IMINOPROPANOATE DEAMINASE RIDA"/>
    <property type="match status" value="1"/>
</dbReference>